<feature type="transmembrane region" description="Helical" evidence="6">
    <location>
        <begin position="337"/>
        <end position="361"/>
    </location>
</feature>
<gene>
    <name evidence="7" type="primary">mntH</name>
    <name evidence="7" type="ORF">MGLY_13950</name>
</gene>
<feature type="transmembrane region" description="Helical" evidence="6">
    <location>
        <begin position="314"/>
        <end position="331"/>
    </location>
</feature>
<evidence type="ECO:0000256" key="6">
    <source>
        <dbReference type="SAM" id="Phobius"/>
    </source>
</evidence>
<protein>
    <submittedName>
        <fullName evidence="7">Divalent metal cation transporter MntH</fullName>
    </submittedName>
</protein>
<dbReference type="OrthoDB" id="9787548at2"/>
<keyword evidence="5 6" id="KW-0472">Membrane</keyword>
<feature type="transmembrane region" description="Helical" evidence="6">
    <location>
        <begin position="38"/>
        <end position="57"/>
    </location>
</feature>
<keyword evidence="2" id="KW-0813">Transport</keyword>
<evidence type="ECO:0000256" key="2">
    <source>
        <dbReference type="ARBA" id="ARBA00022448"/>
    </source>
</evidence>
<feature type="transmembrane region" description="Helical" evidence="6">
    <location>
        <begin position="272"/>
        <end position="293"/>
    </location>
</feature>
<name>A0A6I5ZQV2_9FIRM</name>
<feature type="transmembrane region" description="Helical" evidence="6">
    <location>
        <begin position="227"/>
        <end position="246"/>
    </location>
</feature>
<feature type="transmembrane region" description="Helical" evidence="6">
    <location>
        <begin position="78"/>
        <end position="100"/>
    </location>
</feature>
<dbReference type="PANTHER" id="PTHR11706">
    <property type="entry name" value="SOLUTE CARRIER PROTEIN FAMILY 11 MEMBER"/>
    <property type="match status" value="1"/>
</dbReference>
<comment type="subcellular location">
    <subcellularLocation>
        <location evidence="1">Membrane</location>
        <topology evidence="1">Multi-pass membrane protein</topology>
    </subcellularLocation>
</comment>
<dbReference type="GO" id="GO:0005886">
    <property type="term" value="C:plasma membrane"/>
    <property type="evidence" value="ECO:0007669"/>
    <property type="project" value="TreeGrafter"/>
</dbReference>
<dbReference type="GO" id="GO:0015086">
    <property type="term" value="F:cadmium ion transmembrane transporter activity"/>
    <property type="evidence" value="ECO:0007669"/>
    <property type="project" value="TreeGrafter"/>
</dbReference>
<dbReference type="EMBL" id="CP046244">
    <property type="protein sequence ID" value="QGP92039.1"/>
    <property type="molecule type" value="Genomic_DNA"/>
</dbReference>
<dbReference type="Gene3D" id="1.20.1740.10">
    <property type="entry name" value="Amino acid/polyamine transporter I"/>
    <property type="match status" value="1"/>
</dbReference>
<dbReference type="InterPro" id="IPR001046">
    <property type="entry name" value="NRAMP_fam"/>
</dbReference>
<keyword evidence="4 6" id="KW-1133">Transmembrane helix</keyword>
<proteinExistence type="predicted"/>
<sequence length="399" mass="41952">MFLKKILSLIGPAFITAAVVLGPGSITTSTKAGSLLGYSILWAVLLASVMMVFYTRMGAAIGVATGQSSLMQIVTQKYGRWLAVLLGLSGFLICAGFQTGNNLGVGLAMSSMFGGTVALWAVIFTIVALALMWSSSSIYQVLEKLMMALVAVMIISFVGNLLMIRPDSAGIIKGFIPGKPGNFGLVVAISATTFSVAAAAFQAYLVKGKGWGKDDYRKAMQDATAGIIVLGAITMVIMITSAAVLLPKGIKVNTAVEMALQLEPLLGPLAKWLFLIGLWAAAFSSFIVNAMIGGTMLADGLGIGSTMDGKWPKLLASLVMILGTAVASIYKTNPIQLLIMAQATTILGVPLLAGVMILLANDKQLMGELRNNLVSNIIAVVAFLWLVYLSIRQLLTFLG</sequence>
<feature type="transmembrane region" description="Helical" evidence="6">
    <location>
        <begin position="7"/>
        <end position="26"/>
    </location>
</feature>
<dbReference type="GO" id="GO:0034755">
    <property type="term" value="P:iron ion transmembrane transport"/>
    <property type="evidence" value="ECO:0007669"/>
    <property type="project" value="TreeGrafter"/>
</dbReference>
<organism evidence="7 8">
    <name type="scientific">Neomoorella glycerini</name>
    <dbReference type="NCBI Taxonomy" id="55779"/>
    <lineage>
        <taxon>Bacteria</taxon>
        <taxon>Bacillati</taxon>
        <taxon>Bacillota</taxon>
        <taxon>Clostridia</taxon>
        <taxon>Neomoorellales</taxon>
        <taxon>Neomoorellaceae</taxon>
        <taxon>Neomoorella</taxon>
    </lineage>
</organism>
<evidence type="ECO:0000256" key="1">
    <source>
        <dbReference type="ARBA" id="ARBA00004141"/>
    </source>
</evidence>
<evidence type="ECO:0000256" key="3">
    <source>
        <dbReference type="ARBA" id="ARBA00022692"/>
    </source>
</evidence>
<dbReference type="Pfam" id="PF01566">
    <property type="entry name" value="Nramp"/>
    <property type="match status" value="1"/>
</dbReference>
<evidence type="ECO:0000256" key="4">
    <source>
        <dbReference type="ARBA" id="ARBA00022989"/>
    </source>
</evidence>
<dbReference type="NCBIfam" id="NF037982">
    <property type="entry name" value="Nramp_1"/>
    <property type="match status" value="1"/>
</dbReference>
<dbReference type="GO" id="GO:0005384">
    <property type="term" value="F:manganese ion transmembrane transporter activity"/>
    <property type="evidence" value="ECO:0007669"/>
    <property type="project" value="TreeGrafter"/>
</dbReference>
<feature type="transmembrane region" description="Helical" evidence="6">
    <location>
        <begin position="145"/>
        <end position="163"/>
    </location>
</feature>
<dbReference type="Proteomes" id="UP000425916">
    <property type="component" value="Chromosome"/>
</dbReference>
<dbReference type="AlphaFoldDB" id="A0A6I5ZQV2"/>
<feature type="transmembrane region" description="Helical" evidence="6">
    <location>
        <begin position="183"/>
        <end position="206"/>
    </location>
</feature>
<dbReference type="PANTHER" id="PTHR11706:SF33">
    <property type="entry name" value="NATURAL RESISTANCE-ASSOCIATED MACROPHAGE PROTEIN 2"/>
    <property type="match status" value="1"/>
</dbReference>
<reference evidence="7 8" key="1">
    <citation type="submission" date="2019-11" db="EMBL/GenBank/DDBJ databases">
        <title>Genome sequence of Moorella glycerini DSM11254.</title>
        <authorList>
            <person name="Poehlein A."/>
            <person name="Boeer T."/>
            <person name="Daniel R."/>
        </authorList>
    </citation>
    <scope>NUCLEOTIDE SEQUENCE [LARGE SCALE GENOMIC DNA]</scope>
    <source>
        <strain evidence="7 8">DSM 11254</strain>
    </source>
</reference>
<accession>A0A6I5ZQV2</accession>
<dbReference type="RefSeq" id="WP_156272659.1">
    <property type="nucleotide sequence ID" value="NZ_CP046244.1"/>
</dbReference>
<evidence type="ECO:0000313" key="7">
    <source>
        <dbReference type="EMBL" id="QGP92039.1"/>
    </source>
</evidence>
<feature type="transmembrane region" description="Helical" evidence="6">
    <location>
        <begin position="112"/>
        <end position="133"/>
    </location>
</feature>
<evidence type="ECO:0000313" key="8">
    <source>
        <dbReference type="Proteomes" id="UP000425916"/>
    </source>
</evidence>
<evidence type="ECO:0000256" key="5">
    <source>
        <dbReference type="ARBA" id="ARBA00023136"/>
    </source>
</evidence>
<feature type="transmembrane region" description="Helical" evidence="6">
    <location>
        <begin position="373"/>
        <end position="391"/>
    </location>
</feature>
<keyword evidence="3 6" id="KW-0812">Transmembrane</keyword>
<keyword evidence="8" id="KW-1185">Reference proteome</keyword>